<sequence length="550" mass="63251">TEEVITSEEEILNEVEYDVTDPSPESTDLVDEAQTDPARPNLSTELVAWSAKHGCKRQWFNDLLEILRRQGHKLPKDCRTLLQTPNKVQISDKCGGQYIYFGLKKGILKNISSSKTFQEGMHSVDLCINVDGVPLFKSTSVQFWPILCSFHQFEPFIVALFCGGSKPESVDDYVSDFLEELKLLTNNGIHFEDRVFNVTVKAFICDAPARSYLKCCKGHNSYFGCERCKIKGSWEGRVVFTGEEACNDRTDEQFKNFEYKEHQQRLSPLAAAGIGCISQFSLDYMHLACLGVGKRILIFLKQGPPKCRLSVRQRKEISDNLEILSGNNVVSKELYTHFLMLTVALSVMLDSDERKRNAYLNYAQKLLDTFVDNAQHLYRPTFVIYNVHSLRHLHQDVVQFNCSLNYVSAFPFENFLQSLKKLVRNSHNPIAQVVKRMKEKERVQSNCEASGSRMYILSRQKDCCFLLDNEDFAFVKEKRADRSLLCDVVRQTQTCNFFTEPCESQLFNTVYVNSLEIFLQPFKISQFERSSKVTDQEECLVELTQLFKYA</sequence>
<keyword evidence="2" id="KW-1185">Reference proteome</keyword>
<name>W5MYB2_LEPOC</name>
<dbReference type="STRING" id="7918.ENSLOCP00000013371"/>
<dbReference type="PANTHER" id="PTHR33053:SF26">
    <property type="entry name" value="TRANSPOSASE DOMAIN-CONTAINING PROTEIN"/>
    <property type="match status" value="1"/>
</dbReference>
<dbReference type="AlphaFoldDB" id="W5MYB2"/>
<proteinExistence type="predicted"/>
<dbReference type="EMBL" id="AHAT01036092">
    <property type="status" value="NOT_ANNOTATED_CDS"/>
    <property type="molecule type" value="Genomic_DNA"/>
</dbReference>
<evidence type="ECO:0000313" key="2">
    <source>
        <dbReference type="Proteomes" id="UP000018468"/>
    </source>
</evidence>
<evidence type="ECO:0008006" key="3">
    <source>
        <dbReference type="Google" id="ProtNLM"/>
    </source>
</evidence>
<dbReference type="Ensembl" id="ENSLOCT00000013399.1">
    <property type="protein sequence ID" value="ENSLOCP00000013371.1"/>
    <property type="gene ID" value="ENSLOCG00000010908.1"/>
</dbReference>
<reference evidence="1" key="2">
    <citation type="submission" date="2025-08" db="UniProtKB">
        <authorList>
            <consortium name="Ensembl"/>
        </authorList>
    </citation>
    <scope>IDENTIFICATION</scope>
</reference>
<dbReference type="HOGENOM" id="CLU_004416_4_1_1"/>
<accession>W5MYB2</accession>
<dbReference type="PANTHER" id="PTHR33053">
    <property type="entry name" value="PROTEIN, PUTATIVE-RELATED"/>
    <property type="match status" value="1"/>
</dbReference>
<dbReference type="InParanoid" id="W5MYB2"/>
<reference evidence="2" key="1">
    <citation type="submission" date="2011-12" db="EMBL/GenBank/DDBJ databases">
        <title>The Draft Genome of Lepisosteus oculatus.</title>
        <authorList>
            <consortium name="The Broad Institute Genome Assembly &amp; Analysis Group"/>
            <consortium name="Computational R&amp;D Group"/>
            <consortium name="and Sequencing Platform"/>
            <person name="Di Palma F."/>
            <person name="Alfoldi J."/>
            <person name="Johnson J."/>
            <person name="Berlin A."/>
            <person name="Gnerre S."/>
            <person name="Jaffe D."/>
            <person name="MacCallum I."/>
            <person name="Young S."/>
            <person name="Walker B.J."/>
            <person name="Lander E.S."/>
            <person name="Lindblad-Toh K."/>
        </authorList>
    </citation>
    <scope>NUCLEOTIDE SEQUENCE [LARGE SCALE GENOMIC DNA]</scope>
</reference>
<dbReference type="OMA" id="LEMAYSP"/>
<evidence type="ECO:0000313" key="1">
    <source>
        <dbReference type="Ensembl" id="ENSLOCP00000013371.1"/>
    </source>
</evidence>
<dbReference type="eggNOG" id="ENOG502QTQS">
    <property type="taxonomic scope" value="Eukaryota"/>
</dbReference>
<organism evidence="1 2">
    <name type="scientific">Lepisosteus oculatus</name>
    <name type="common">Spotted gar</name>
    <dbReference type="NCBI Taxonomy" id="7918"/>
    <lineage>
        <taxon>Eukaryota</taxon>
        <taxon>Metazoa</taxon>
        <taxon>Chordata</taxon>
        <taxon>Craniata</taxon>
        <taxon>Vertebrata</taxon>
        <taxon>Euteleostomi</taxon>
        <taxon>Actinopterygii</taxon>
        <taxon>Neopterygii</taxon>
        <taxon>Holostei</taxon>
        <taxon>Semionotiformes</taxon>
        <taxon>Lepisosteidae</taxon>
        <taxon>Lepisosteus</taxon>
    </lineage>
</organism>
<reference evidence="1" key="3">
    <citation type="submission" date="2025-09" db="UniProtKB">
        <authorList>
            <consortium name="Ensembl"/>
        </authorList>
    </citation>
    <scope>IDENTIFICATION</scope>
</reference>
<dbReference type="Bgee" id="ENSLOCG00000010908">
    <property type="expression patterns" value="Expressed in testis and 11 other cell types or tissues"/>
</dbReference>
<dbReference type="Proteomes" id="UP000018468">
    <property type="component" value="Linkage group LG14"/>
</dbReference>
<protein>
    <recommendedName>
        <fullName evidence="3">Transposase domain-containing protein</fullName>
    </recommendedName>
</protein>